<feature type="compositionally biased region" description="Low complexity" evidence="2">
    <location>
        <begin position="362"/>
        <end position="383"/>
    </location>
</feature>
<gene>
    <name evidence="3" type="ORF">CTHT_0032270</name>
</gene>
<feature type="coiled-coil region" evidence="1">
    <location>
        <begin position="485"/>
        <end position="519"/>
    </location>
</feature>
<name>G0S553_CHATD</name>
<dbReference type="OrthoDB" id="4587647at2759"/>
<dbReference type="OMA" id="HEVTECW"/>
<organism evidence="4">
    <name type="scientific">Chaetomium thermophilum (strain DSM 1495 / CBS 144.50 / IMI 039719)</name>
    <name type="common">Thermochaetoides thermophila</name>
    <dbReference type="NCBI Taxonomy" id="759272"/>
    <lineage>
        <taxon>Eukaryota</taxon>
        <taxon>Fungi</taxon>
        <taxon>Dikarya</taxon>
        <taxon>Ascomycota</taxon>
        <taxon>Pezizomycotina</taxon>
        <taxon>Sordariomycetes</taxon>
        <taxon>Sordariomycetidae</taxon>
        <taxon>Sordariales</taxon>
        <taxon>Chaetomiaceae</taxon>
        <taxon>Thermochaetoides</taxon>
    </lineage>
</organism>
<dbReference type="AlphaFoldDB" id="G0S553"/>
<sequence>MSWAGIEIQQLRPVETVGAGERDGQDQDDREASGTGSVYSAEEEIAEDADGVGVNAVGDMSGDQHQNAGHGYDNQGRMNVGDHQSTMAGGNENSGGVQTDHQGRGNGGSSQQQQQQQHQQQAQVQELDFPRPVKRRRIGEPPEDLPQIEATPERIFKPNLPEPDDHEVTECWFEHCNARSGNTRGHNYMQKHFTDKHALIRADQGRTEIGGRFKSPKYLALCPTDWPFNYVLGPSCKWCTTIQGIRAIIGDPTHEGPAICTFCWTFLPTRADLIRHVDHGPCKSNEMYERKLAMIRDLYLAAIRMPDAPAIARAAEGARAERAAAERVARSEEWQIERAMQQRAMEHMRLWKQRQLQQQQQQQQQQQEQLGQDDVATTAEQAAPTPPAPIHTSYQASQQAPASAFSTQRFISTEDAGSEGTPGPSSYAAPAVPAPTRQSALAGTAVSYAQPAAAPALAGPGVAAGGDGTGNGWATAAIDAMARSIDRLSSVVAELTATNTQLTRELKERDERIAALEGMLAQAGAGLGGGVGRGRRG</sequence>
<dbReference type="PANTHER" id="PTHR24330">
    <property type="entry name" value="HOMEOBOX PROTEIN BARH-LIKE"/>
    <property type="match status" value="1"/>
</dbReference>
<feature type="compositionally biased region" description="Low complexity" evidence="2">
    <location>
        <begin position="111"/>
        <end position="125"/>
    </location>
</feature>
<dbReference type="EMBL" id="GL988041">
    <property type="protein sequence ID" value="EGS21372.1"/>
    <property type="molecule type" value="Genomic_DNA"/>
</dbReference>
<dbReference type="STRING" id="759272.G0S553"/>
<proteinExistence type="predicted"/>
<dbReference type="PANTHER" id="PTHR24330:SF19">
    <property type="entry name" value="MEDIATOR OF RNA POLYMERASE II TRANSCRIPTION SUBUNIT 29"/>
    <property type="match status" value="1"/>
</dbReference>
<keyword evidence="4" id="KW-1185">Reference proteome</keyword>
<dbReference type="GeneID" id="18257265"/>
<dbReference type="KEGG" id="cthr:CTHT_0032270"/>
<dbReference type="HOGENOM" id="CLU_507121_0_0_1"/>
<evidence type="ECO:0000256" key="2">
    <source>
        <dbReference type="SAM" id="MobiDB-lite"/>
    </source>
</evidence>
<feature type="region of interest" description="Disordered" evidence="2">
    <location>
        <begin position="362"/>
        <end position="406"/>
    </location>
</feature>
<dbReference type="eggNOG" id="ENOG502TC02">
    <property type="taxonomic scope" value="Eukaryota"/>
</dbReference>
<accession>G0S553</accession>
<feature type="region of interest" description="Disordered" evidence="2">
    <location>
        <begin position="1"/>
        <end position="160"/>
    </location>
</feature>
<dbReference type="RefSeq" id="XP_006693668.1">
    <property type="nucleotide sequence ID" value="XM_006693605.1"/>
</dbReference>
<dbReference type="InterPro" id="IPR052145">
    <property type="entry name" value="Mediator/Homeobox_domain"/>
</dbReference>
<evidence type="ECO:0000313" key="3">
    <source>
        <dbReference type="EMBL" id="EGS21372.1"/>
    </source>
</evidence>
<reference evidence="3 4" key="1">
    <citation type="journal article" date="2011" name="Cell">
        <title>Insight into structure and assembly of the nuclear pore complex by utilizing the genome of a eukaryotic thermophile.</title>
        <authorList>
            <person name="Amlacher S."/>
            <person name="Sarges P."/>
            <person name="Flemming D."/>
            <person name="van Noort V."/>
            <person name="Kunze R."/>
            <person name="Devos D.P."/>
            <person name="Arumugam M."/>
            <person name="Bork P."/>
            <person name="Hurt E."/>
        </authorList>
    </citation>
    <scope>NUCLEOTIDE SEQUENCE [LARGE SCALE GENOMIC DNA]</scope>
    <source>
        <strain evidence="4">DSM 1495 / CBS 144.50 / IMI 039719</strain>
    </source>
</reference>
<dbReference type="Proteomes" id="UP000008066">
    <property type="component" value="Unassembled WGS sequence"/>
</dbReference>
<feature type="compositionally biased region" description="Low complexity" evidence="2">
    <location>
        <begin position="393"/>
        <end position="406"/>
    </location>
</feature>
<feature type="compositionally biased region" description="Acidic residues" evidence="2">
    <location>
        <begin position="41"/>
        <end position="50"/>
    </location>
</feature>
<keyword evidence="1" id="KW-0175">Coiled coil</keyword>
<evidence type="ECO:0000256" key="1">
    <source>
        <dbReference type="SAM" id="Coils"/>
    </source>
</evidence>
<feature type="compositionally biased region" description="Basic and acidic residues" evidence="2">
    <location>
        <begin position="20"/>
        <end position="32"/>
    </location>
</feature>
<evidence type="ECO:0000313" key="4">
    <source>
        <dbReference type="Proteomes" id="UP000008066"/>
    </source>
</evidence>
<protein>
    <submittedName>
        <fullName evidence="3">Uncharacterized protein</fullName>
    </submittedName>
</protein>